<evidence type="ECO:0000256" key="1">
    <source>
        <dbReference type="SAM" id="Phobius"/>
    </source>
</evidence>
<accession>A0A974C5Y0</accession>
<keyword evidence="1" id="KW-0472">Membrane</keyword>
<sequence>MLFTFSFQLETCALLLGKFRKLEVLHLPKQKTKKSTSLVIHTRFALGAAFLLFLQLQLLWLNDKISCYFLSFRTKP</sequence>
<proteinExistence type="predicted"/>
<reference evidence="3" key="1">
    <citation type="journal article" date="2016" name="Nature">
        <title>Genome evolution in the allotetraploid frog Xenopus laevis.</title>
        <authorList>
            <person name="Session A.M."/>
            <person name="Uno Y."/>
            <person name="Kwon T."/>
            <person name="Chapman J.A."/>
            <person name="Toyoda A."/>
            <person name="Takahashi S."/>
            <person name="Fukui A."/>
            <person name="Hikosaka A."/>
            <person name="Suzuki A."/>
            <person name="Kondo M."/>
            <person name="van Heeringen S.J."/>
            <person name="Quigley I."/>
            <person name="Heinz S."/>
            <person name="Ogino H."/>
            <person name="Ochi H."/>
            <person name="Hellsten U."/>
            <person name="Lyons J.B."/>
            <person name="Simakov O."/>
            <person name="Putnam N."/>
            <person name="Stites J."/>
            <person name="Kuroki Y."/>
            <person name="Tanaka T."/>
            <person name="Michiue T."/>
            <person name="Watanabe M."/>
            <person name="Bogdanovic O."/>
            <person name="Lister R."/>
            <person name="Georgiou G."/>
            <person name="Paranjpe S.S."/>
            <person name="van Kruijsbergen I."/>
            <person name="Shu S."/>
            <person name="Carlson J."/>
            <person name="Kinoshita T."/>
            <person name="Ohta Y."/>
            <person name="Mawaribuchi S."/>
            <person name="Jenkins J."/>
            <person name="Grimwood J."/>
            <person name="Schmutz J."/>
            <person name="Mitros T."/>
            <person name="Mozaffari S.V."/>
            <person name="Suzuki Y."/>
            <person name="Haramoto Y."/>
            <person name="Yamamoto T.S."/>
            <person name="Takagi C."/>
            <person name="Heald R."/>
            <person name="Miller K."/>
            <person name="Haudenschild C."/>
            <person name="Kitzman J."/>
            <person name="Nakayama T."/>
            <person name="Izutsu Y."/>
            <person name="Robert J."/>
            <person name="Fortriede J."/>
            <person name="Burns K."/>
            <person name="Lotay V."/>
            <person name="Karimi K."/>
            <person name="Yasuoka Y."/>
            <person name="Dichmann D.S."/>
            <person name="Flajnik M.F."/>
            <person name="Houston D.W."/>
            <person name="Shendure J."/>
            <person name="DuPasquier L."/>
            <person name="Vize P.D."/>
            <person name="Zorn A.M."/>
            <person name="Ito M."/>
            <person name="Marcotte E.M."/>
            <person name="Wallingford J.B."/>
            <person name="Ito Y."/>
            <person name="Asashima M."/>
            <person name="Ueno N."/>
            <person name="Matsuda Y."/>
            <person name="Veenstra G.J."/>
            <person name="Fujiyama A."/>
            <person name="Harland R.M."/>
            <person name="Taira M."/>
            <person name="Rokhsar D.S."/>
        </authorList>
    </citation>
    <scope>NUCLEOTIDE SEQUENCE [LARGE SCALE GENOMIC DNA]</scope>
    <source>
        <strain evidence="3">J</strain>
    </source>
</reference>
<evidence type="ECO:0000313" key="3">
    <source>
        <dbReference type="Proteomes" id="UP000694892"/>
    </source>
</evidence>
<dbReference type="Proteomes" id="UP000694892">
    <property type="component" value="Chromosome 8L"/>
</dbReference>
<keyword evidence="1" id="KW-0812">Transmembrane</keyword>
<dbReference type="AlphaFoldDB" id="A0A974C5Y0"/>
<evidence type="ECO:0000313" key="2">
    <source>
        <dbReference type="EMBL" id="OCT67153.1"/>
    </source>
</evidence>
<dbReference type="EMBL" id="CM004480">
    <property type="protein sequence ID" value="OCT67153.1"/>
    <property type="molecule type" value="Genomic_DNA"/>
</dbReference>
<gene>
    <name evidence="2" type="ORF">XELAEV_18038435mg</name>
</gene>
<feature type="transmembrane region" description="Helical" evidence="1">
    <location>
        <begin position="38"/>
        <end position="60"/>
    </location>
</feature>
<protein>
    <submittedName>
        <fullName evidence="2">Uncharacterized protein</fullName>
    </submittedName>
</protein>
<keyword evidence="1" id="KW-1133">Transmembrane helix</keyword>
<name>A0A974C5Y0_XENLA</name>
<organism evidence="2 3">
    <name type="scientific">Xenopus laevis</name>
    <name type="common">African clawed frog</name>
    <dbReference type="NCBI Taxonomy" id="8355"/>
    <lineage>
        <taxon>Eukaryota</taxon>
        <taxon>Metazoa</taxon>
        <taxon>Chordata</taxon>
        <taxon>Craniata</taxon>
        <taxon>Vertebrata</taxon>
        <taxon>Euteleostomi</taxon>
        <taxon>Amphibia</taxon>
        <taxon>Batrachia</taxon>
        <taxon>Anura</taxon>
        <taxon>Pipoidea</taxon>
        <taxon>Pipidae</taxon>
        <taxon>Xenopodinae</taxon>
        <taxon>Xenopus</taxon>
        <taxon>Xenopus</taxon>
    </lineage>
</organism>